<dbReference type="PANTHER" id="PTHR24559:SF444">
    <property type="entry name" value="REVERSE TRANSCRIPTASE DOMAIN-CONTAINING PROTEIN"/>
    <property type="match status" value="1"/>
</dbReference>
<dbReference type="EMBL" id="JAJFAZ020000001">
    <property type="protein sequence ID" value="KAI5350553.1"/>
    <property type="molecule type" value="Genomic_DNA"/>
</dbReference>
<name>A0AAD5F227_PRUDU</name>
<dbReference type="CDD" id="cd01647">
    <property type="entry name" value="RT_LTR"/>
    <property type="match status" value="1"/>
</dbReference>
<sequence length="138" mass="16246">MDYPKWVSNVVMVKKTPKKWRMCMDFMDLNKAYLKDSFPLPIIDQLVNATAGFSLFSFLEAYYGATYQRLINRMFAKYVHESIEVYVDEILVKSLTTDQHVDRLAKMFAVPRQYKMWLNPAKCVFGVESRKFLGFMIS</sequence>
<organism evidence="2 3">
    <name type="scientific">Prunus dulcis</name>
    <name type="common">Almond</name>
    <name type="synonym">Amygdalus dulcis</name>
    <dbReference type="NCBI Taxonomy" id="3755"/>
    <lineage>
        <taxon>Eukaryota</taxon>
        <taxon>Viridiplantae</taxon>
        <taxon>Streptophyta</taxon>
        <taxon>Embryophyta</taxon>
        <taxon>Tracheophyta</taxon>
        <taxon>Spermatophyta</taxon>
        <taxon>Magnoliopsida</taxon>
        <taxon>eudicotyledons</taxon>
        <taxon>Gunneridae</taxon>
        <taxon>Pentapetalae</taxon>
        <taxon>rosids</taxon>
        <taxon>fabids</taxon>
        <taxon>Rosales</taxon>
        <taxon>Rosaceae</taxon>
        <taxon>Amygdaloideae</taxon>
        <taxon>Amygdaleae</taxon>
        <taxon>Prunus</taxon>
    </lineage>
</organism>
<dbReference type="SUPFAM" id="SSF56672">
    <property type="entry name" value="DNA/RNA polymerases"/>
    <property type="match status" value="1"/>
</dbReference>
<evidence type="ECO:0000313" key="3">
    <source>
        <dbReference type="Proteomes" id="UP001054821"/>
    </source>
</evidence>
<gene>
    <name evidence="2" type="ORF">L3X38_003444</name>
</gene>
<comment type="caution">
    <text evidence="2">The sequence shown here is derived from an EMBL/GenBank/DDBJ whole genome shotgun (WGS) entry which is preliminary data.</text>
</comment>
<dbReference type="PANTHER" id="PTHR24559">
    <property type="entry name" value="TRANSPOSON TY3-I GAG-POL POLYPROTEIN"/>
    <property type="match status" value="1"/>
</dbReference>
<proteinExistence type="predicted"/>
<evidence type="ECO:0000313" key="2">
    <source>
        <dbReference type="EMBL" id="KAI5350553.1"/>
    </source>
</evidence>
<dbReference type="InterPro" id="IPR043502">
    <property type="entry name" value="DNA/RNA_pol_sf"/>
</dbReference>
<dbReference type="InterPro" id="IPR000477">
    <property type="entry name" value="RT_dom"/>
</dbReference>
<evidence type="ECO:0000259" key="1">
    <source>
        <dbReference type="Pfam" id="PF00078"/>
    </source>
</evidence>
<dbReference type="InterPro" id="IPR043128">
    <property type="entry name" value="Rev_trsase/Diguanyl_cyclase"/>
</dbReference>
<keyword evidence="3" id="KW-1185">Reference proteome</keyword>
<accession>A0AAD5F227</accession>
<dbReference type="InterPro" id="IPR053134">
    <property type="entry name" value="RNA-dir_DNA_polymerase"/>
</dbReference>
<feature type="domain" description="Reverse transcriptase" evidence="1">
    <location>
        <begin position="65"/>
        <end position="137"/>
    </location>
</feature>
<dbReference type="Proteomes" id="UP001054821">
    <property type="component" value="Chromosome 1"/>
</dbReference>
<dbReference type="AlphaFoldDB" id="A0AAD5F227"/>
<reference evidence="2 3" key="1">
    <citation type="journal article" date="2022" name="G3 (Bethesda)">
        <title>Whole-genome sequence and methylome profiling of the almond [Prunus dulcis (Mill.) D.A. Webb] cultivar 'Nonpareil'.</title>
        <authorList>
            <person name="D'Amico-Willman K.M."/>
            <person name="Ouma W.Z."/>
            <person name="Meulia T."/>
            <person name="Sideli G.M."/>
            <person name="Gradziel T.M."/>
            <person name="Fresnedo-Ramirez J."/>
        </authorList>
    </citation>
    <scope>NUCLEOTIDE SEQUENCE [LARGE SCALE GENOMIC DNA]</scope>
    <source>
        <strain evidence="2">Clone GOH B32 T37-40</strain>
    </source>
</reference>
<dbReference type="Pfam" id="PF00078">
    <property type="entry name" value="RVT_1"/>
    <property type="match status" value="1"/>
</dbReference>
<dbReference type="Gene3D" id="3.30.70.270">
    <property type="match status" value="1"/>
</dbReference>
<dbReference type="FunFam" id="3.30.70.270:FF:000003">
    <property type="entry name" value="Transposon Ty3-G Gag-Pol polyprotein"/>
    <property type="match status" value="1"/>
</dbReference>
<protein>
    <recommendedName>
        <fullName evidence="1">Reverse transcriptase domain-containing protein</fullName>
    </recommendedName>
</protein>